<dbReference type="PROSITE" id="PS51733">
    <property type="entry name" value="BPL_LPL_CATALYTIC"/>
    <property type="match status" value="1"/>
</dbReference>
<gene>
    <name evidence="5 11" type="primary">lipB</name>
    <name evidence="11" type="ORF">MP11Mi_27930</name>
</gene>
<dbReference type="PANTHER" id="PTHR10993:SF7">
    <property type="entry name" value="LIPOYLTRANSFERASE 2, MITOCHONDRIAL-RELATED"/>
    <property type="match status" value="1"/>
</dbReference>
<proteinExistence type="inferred from homology"/>
<evidence type="ECO:0000256" key="3">
    <source>
        <dbReference type="ARBA" id="ARBA00023315"/>
    </source>
</evidence>
<dbReference type="InterPro" id="IPR004143">
    <property type="entry name" value="BPL_LPL_catalytic"/>
</dbReference>
<dbReference type="GO" id="GO:0033819">
    <property type="term" value="F:lipoyl(octanoyl) transferase activity"/>
    <property type="evidence" value="ECO:0007669"/>
    <property type="project" value="UniProtKB-EC"/>
</dbReference>
<evidence type="ECO:0000256" key="9">
    <source>
        <dbReference type="SAM" id="MobiDB-lite"/>
    </source>
</evidence>
<evidence type="ECO:0000256" key="5">
    <source>
        <dbReference type="HAMAP-Rule" id="MF_00013"/>
    </source>
</evidence>
<evidence type="ECO:0000256" key="1">
    <source>
        <dbReference type="ARBA" id="ARBA00004821"/>
    </source>
</evidence>
<dbReference type="NCBIfam" id="NF010925">
    <property type="entry name" value="PRK14345.1"/>
    <property type="match status" value="1"/>
</dbReference>
<accession>A0AA97CWH4</accession>
<feature type="binding site" evidence="5">
    <location>
        <begin position="79"/>
        <end position="86"/>
    </location>
    <ligand>
        <name>substrate</name>
    </ligand>
</feature>
<dbReference type="EC" id="2.3.1.181" evidence="5 6"/>
<dbReference type="InterPro" id="IPR045864">
    <property type="entry name" value="aa-tRNA-synth_II/BPL/LPL"/>
</dbReference>
<keyword evidence="2 5" id="KW-0808">Transferase</keyword>
<comment type="caution">
    <text evidence="5">Lacks conserved residue(s) required for the propagation of feature annotation.</text>
</comment>
<reference evidence="11" key="1">
    <citation type="submission" date="2023-06" db="EMBL/GenBank/DDBJ databases">
        <title>Gordonia sp. nov. and Pseudochrobactrum sp. nov., two species isolated from the burying beetle Nicrophorus vespilloides.</title>
        <authorList>
            <person name="Poehlein A."/>
            <person name="Guzman J."/>
            <person name="Daniel R."/>
            <person name="Vilcinskas A."/>
        </authorList>
    </citation>
    <scope>NUCLEOTIDE SEQUENCE</scope>
    <source>
        <strain evidence="11">MP11Mi</strain>
    </source>
</reference>
<evidence type="ECO:0000259" key="10">
    <source>
        <dbReference type="PROSITE" id="PS51733"/>
    </source>
</evidence>
<keyword evidence="5" id="KW-0963">Cytoplasm</keyword>
<evidence type="ECO:0000256" key="6">
    <source>
        <dbReference type="PIRNR" id="PIRNR016262"/>
    </source>
</evidence>
<dbReference type="AlphaFoldDB" id="A0AA97CWH4"/>
<dbReference type="InterPro" id="IPR020605">
    <property type="entry name" value="Octanoyltransferase_CS"/>
</dbReference>
<evidence type="ECO:0000256" key="4">
    <source>
        <dbReference type="ARBA" id="ARBA00024732"/>
    </source>
</evidence>
<feature type="binding site" evidence="5">
    <location>
        <begin position="162"/>
        <end position="164"/>
    </location>
    <ligand>
        <name>substrate</name>
    </ligand>
</feature>
<dbReference type="PANTHER" id="PTHR10993">
    <property type="entry name" value="OCTANOYLTRANSFERASE"/>
    <property type="match status" value="1"/>
</dbReference>
<comment type="pathway">
    <text evidence="1 5 6">Protein modification; protein lipoylation via endogenous pathway; protein N(6)-(lipoyl)lysine from octanoyl-[acyl-carrier-protein]: step 1/2.</text>
</comment>
<comment type="function">
    <text evidence="4 5 6">Catalyzes the transfer of endogenously produced octanoic acid from octanoyl-acyl-carrier-protein onto the lipoyl domains of lipoate-dependent enzymes. Lipoyl-ACP can also act as a substrate although octanoyl-ACP is likely to be the physiological substrate.</text>
</comment>
<comment type="catalytic activity">
    <reaction evidence="5 6">
        <text>octanoyl-[ACP] + L-lysyl-[protein] = N(6)-octanoyl-L-lysyl-[protein] + holo-[ACP] + H(+)</text>
        <dbReference type="Rhea" id="RHEA:17665"/>
        <dbReference type="Rhea" id="RHEA-COMP:9636"/>
        <dbReference type="Rhea" id="RHEA-COMP:9685"/>
        <dbReference type="Rhea" id="RHEA-COMP:9752"/>
        <dbReference type="Rhea" id="RHEA-COMP:9928"/>
        <dbReference type="ChEBI" id="CHEBI:15378"/>
        <dbReference type="ChEBI" id="CHEBI:29969"/>
        <dbReference type="ChEBI" id="CHEBI:64479"/>
        <dbReference type="ChEBI" id="CHEBI:78463"/>
        <dbReference type="ChEBI" id="CHEBI:78809"/>
        <dbReference type="EC" id="2.3.1.181"/>
    </reaction>
</comment>
<evidence type="ECO:0000256" key="8">
    <source>
        <dbReference type="PIRSR" id="PIRSR016262-3"/>
    </source>
</evidence>
<dbReference type="PROSITE" id="PS01313">
    <property type="entry name" value="LIPB"/>
    <property type="match status" value="1"/>
</dbReference>
<dbReference type="InterPro" id="IPR000544">
    <property type="entry name" value="Octanoyltransferase"/>
</dbReference>
<comment type="similarity">
    <text evidence="5 6">Belongs to the LipB family.</text>
</comment>
<protein>
    <recommendedName>
        <fullName evidence="5 6">Octanoyltransferase</fullName>
        <ecNumber evidence="5 6">2.3.1.181</ecNumber>
    </recommendedName>
    <alternativeName>
        <fullName evidence="5">Lipoate-protein ligase B</fullName>
    </alternativeName>
    <alternativeName>
        <fullName evidence="5">Lipoyl/octanoyl transferase</fullName>
    </alternativeName>
    <alternativeName>
        <fullName evidence="5">Octanoyl-[acyl-carrier-protein]-protein N-octanoyltransferase</fullName>
    </alternativeName>
</protein>
<feature type="region of interest" description="Disordered" evidence="9">
    <location>
        <begin position="213"/>
        <end position="242"/>
    </location>
</feature>
<feature type="site" description="Lowers pKa of active site Cys" evidence="5 8">
    <location>
        <position position="146"/>
    </location>
</feature>
<dbReference type="CDD" id="cd16444">
    <property type="entry name" value="LipB"/>
    <property type="match status" value="1"/>
</dbReference>
<dbReference type="PIRSF" id="PIRSF016262">
    <property type="entry name" value="LPLase"/>
    <property type="match status" value="1"/>
</dbReference>
<feature type="active site" description="Acyl-thioester intermediate" evidence="5 7">
    <location>
        <position position="180"/>
    </location>
</feature>
<dbReference type="NCBIfam" id="TIGR00214">
    <property type="entry name" value="lipB"/>
    <property type="match status" value="1"/>
</dbReference>
<dbReference type="RefSeq" id="WP_420039488.1">
    <property type="nucleotide sequence ID" value="NZ_CP128986.1"/>
</dbReference>
<sequence>MRNGSARLSTEPIEVRRLGTVDYHEAYRLQHELAGKRASGEIDHDVMLLLEHPSVYTAGRRTEPSDRPVNGAPVIDVDRGGRITWHGPGQLVGYPIVKLAEPVDVVDYVRRLEEALIRACAARGVVTGRIDGRSGVWIRDSAGERKLGQIGIRVAKGVTLHGFALNVNTDMSVFDAIVPCGIADAGVTSITKETGVDVSVDDVLDEVTAQVSDCLDDPTPPSPGHTEDALTEPETATVGISQ</sequence>
<dbReference type="GO" id="GO:0005737">
    <property type="term" value="C:cytoplasm"/>
    <property type="evidence" value="ECO:0007669"/>
    <property type="project" value="UniProtKB-SubCell"/>
</dbReference>
<dbReference type="GO" id="GO:0009249">
    <property type="term" value="P:protein lipoylation"/>
    <property type="evidence" value="ECO:0007669"/>
    <property type="project" value="InterPro"/>
</dbReference>
<dbReference type="HAMAP" id="MF_00013">
    <property type="entry name" value="LipB"/>
    <property type="match status" value="1"/>
</dbReference>
<evidence type="ECO:0000256" key="7">
    <source>
        <dbReference type="PIRSR" id="PIRSR016262-1"/>
    </source>
</evidence>
<comment type="miscellaneous">
    <text evidence="5">In the reaction, the free carboxyl group of octanoic acid is attached via an amide linkage to the epsilon-amino group of a specific lysine residue of lipoyl domains of lipoate-dependent enzymes.</text>
</comment>
<dbReference type="SUPFAM" id="SSF55681">
    <property type="entry name" value="Class II aaRS and biotin synthetases"/>
    <property type="match status" value="1"/>
</dbReference>
<feature type="domain" description="BPL/LPL catalytic" evidence="10">
    <location>
        <begin position="41"/>
        <end position="219"/>
    </location>
</feature>
<comment type="subcellular location">
    <subcellularLocation>
        <location evidence="5">Cytoplasm</location>
    </subcellularLocation>
</comment>
<keyword evidence="3 5" id="KW-0012">Acyltransferase</keyword>
<evidence type="ECO:0000256" key="2">
    <source>
        <dbReference type="ARBA" id="ARBA00022679"/>
    </source>
</evidence>
<evidence type="ECO:0000313" key="11">
    <source>
        <dbReference type="EMBL" id="WOC13686.1"/>
    </source>
</evidence>
<organism evidence="11">
    <name type="scientific">Gordonia sp. MP11Mi</name>
    <dbReference type="NCBI Taxonomy" id="3022769"/>
    <lineage>
        <taxon>Bacteria</taxon>
        <taxon>Bacillati</taxon>
        <taxon>Actinomycetota</taxon>
        <taxon>Actinomycetes</taxon>
        <taxon>Mycobacteriales</taxon>
        <taxon>Gordoniaceae</taxon>
        <taxon>Gordonia</taxon>
    </lineage>
</organism>
<dbReference type="Pfam" id="PF21948">
    <property type="entry name" value="LplA-B_cat"/>
    <property type="match status" value="1"/>
</dbReference>
<dbReference type="EMBL" id="CP128986">
    <property type="protein sequence ID" value="WOC13686.1"/>
    <property type="molecule type" value="Genomic_DNA"/>
</dbReference>
<dbReference type="Gene3D" id="3.30.930.10">
    <property type="entry name" value="Bira Bifunctional Protein, Domain 2"/>
    <property type="match status" value="1"/>
</dbReference>
<name>A0AA97CWH4_9ACTN</name>